<dbReference type="Proteomes" id="UP000464658">
    <property type="component" value="Chromosome"/>
</dbReference>
<keyword evidence="1" id="KW-0812">Transmembrane</keyword>
<evidence type="ECO:0000256" key="1">
    <source>
        <dbReference type="SAM" id="Phobius"/>
    </source>
</evidence>
<dbReference type="InterPro" id="IPR036259">
    <property type="entry name" value="MFS_trans_sf"/>
</dbReference>
<accession>A0A5S9MKE9</accession>
<name>A0A5S9MKE9_BACIA</name>
<feature type="transmembrane region" description="Helical" evidence="1">
    <location>
        <begin position="12"/>
        <end position="32"/>
    </location>
</feature>
<dbReference type="EMBL" id="AP021906">
    <property type="protein sequence ID" value="BBP92096.1"/>
    <property type="molecule type" value="Genomic_DNA"/>
</dbReference>
<protein>
    <recommendedName>
        <fullName evidence="4">Major facilitator superfamily (MFS) profile domain-containing protein</fullName>
    </recommendedName>
</protein>
<proteinExistence type="predicted"/>
<dbReference type="SUPFAM" id="SSF103473">
    <property type="entry name" value="MFS general substrate transporter"/>
    <property type="match status" value="1"/>
</dbReference>
<evidence type="ECO:0000313" key="2">
    <source>
        <dbReference type="EMBL" id="BBP92096.1"/>
    </source>
</evidence>
<keyword evidence="1" id="KW-0472">Membrane</keyword>
<evidence type="ECO:0000313" key="3">
    <source>
        <dbReference type="Proteomes" id="UP000464658"/>
    </source>
</evidence>
<gene>
    <name evidence="2" type="ORF">BsIDN1_57140</name>
</gene>
<evidence type="ECO:0008006" key="4">
    <source>
        <dbReference type="Google" id="ProtNLM"/>
    </source>
</evidence>
<feature type="transmembrane region" description="Helical" evidence="1">
    <location>
        <begin position="38"/>
        <end position="59"/>
    </location>
</feature>
<reference evidence="2 3" key="1">
    <citation type="submission" date="2019-12" db="EMBL/GenBank/DDBJ databases">
        <title>Full genome sequence of a Bacillus safensis strain isolated from commercially available natto in Indonesia.</title>
        <authorList>
            <person name="Yoshida M."/>
            <person name="Uomi M."/>
            <person name="Waturangi D."/>
            <person name="Ekaputri J.J."/>
            <person name="Setiamarga D.H.E."/>
        </authorList>
    </citation>
    <scope>NUCLEOTIDE SEQUENCE [LARGE SCALE GENOMIC DNA]</scope>
    <source>
        <strain evidence="2 3">IDN1</strain>
    </source>
</reference>
<organism evidence="2 3">
    <name type="scientific">Bacillus safensis</name>
    <dbReference type="NCBI Taxonomy" id="561879"/>
    <lineage>
        <taxon>Bacteria</taxon>
        <taxon>Bacillati</taxon>
        <taxon>Bacillota</taxon>
        <taxon>Bacilli</taxon>
        <taxon>Bacillales</taxon>
        <taxon>Bacillaceae</taxon>
        <taxon>Bacillus</taxon>
    </lineage>
</organism>
<sequence>MAGNQQGVAGGLNTSFMSLANIIGPSLAGILFDMNIEFPFMFGTLVLCVSFAASIMWGGKKCSMLMQRKEDCS</sequence>
<dbReference type="Gene3D" id="1.20.1250.20">
    <property type="entry name" value="MFS general substrate transporter like domains"/>
    <property type="match status" value="1"/>
</dbReference>
<keyword evidence="1" id="KW-1133">Transmembrane helix</keyword>
<dbReference type="AlphaFoldDB" id="A0A5S9MKE9"/>